<accession>A0A075R8F5</accession>
<dbReference type="HOGENOM" id="CLU_2599150_0_0_9"/>
<gene>
    <name evidence="1" type="ORF">BRLA_c033640</name>
</gene>
<dbReference type="RefSeq" id="WP_003336843.1">
    <property type="nucleotide sequence ID" value="NZ_CP007806.1"/>
</dbReference>
<sequence length="79" mass="9086">MTSELLEEYLDHIVIVHYQLANASNTLPAHHTEEGLFYDFDSAGILLCQKNLCYIPFHSIQKIEIKARPTLWQRLTGVS</sequence>
<proteinExistence type="predicted"/>
<dbReference type="AlphaFoldDB" id="A0A075R8F5"/>
<dbReference type="KEGG" id="blr:BRLA_c033640"/>
<reference evidence="1 2" key="1">
    <citation type="journal article" date="2011" name="J. Bacteriol.">
        <title>Genome sequence of Brevibacillus laterosporus LMG 15441, a pathogen of invertebrates.</title>
        <authorList>
            <person name="Djukic M."/>
            <person name="Poehlein A."/>
            <person name="Thurmer A."/>
            <person name="Daniel R."/>
        </authorList>
    </citation>
    <scope>NUCLEOTIDE SEQUENCE [LARGE SCALE GENOMIC DNA]</scope>
    <source>
        <strain evidence="1 2">LMG 15441</strain>
    </source>
</reference>
<keyword evidence="2" id="KW-1185">Reference proteome</keyword>
<evidence type="ECO:0000313" key="2">
    <source>
        <dbReference type="Proteomes" id="UP000005850"/>
    </source>
</evidence>
<name>A0A075R8F5_BRELA</name>
<evidence type="ECO:0000313" key="1">
    <source>
        <dbReference type="EMBL" id="AIG27676.1"/>
    </source>
</evidence>
<dbReference type="EMBL" id="CP007806">
    <property type="protein sequence ID" value="AIG27676.1"/>
    <property type="molecule type" value="Genomic_DNA"/>
</dbReference>
<organism evidence="1 2">
    <name type="scientific">Brevibacillus laterosporus LMG 15441</name>
    <dbReference type="NCBI Taxonomy" id="1042163"/>
    <lineage>
        <taxon>Bacteria</taxon>
        <taxon>Bacillati</taxon>
        <taxon>Bacillota</taxon>
        <taxon>Bacilli</taxon>
        <taxon>Bacillales</taxon>
        <taxon>Paenibacillaceae</taxon>
        <taxon>Brevibacillus</taxon>
    </lineage>
</organism>
<protein>
    <submittedName>
        <fullName evidence="1">Uncharacterized protein</fullName>
    </submittedName>
</protein>
<dbReference type="Proteomes" id="UP000005850">
    <property type="component" value="Chromosome"/>
</dbReference>